<feature type="compositionally biased region" description="Low complexity" evidence="3">
    <location>
        <begin position="409"/>
        <end position="432"/>
    </location>
</feature>
<dbReference type="CDD" id="cd00167">
    <property type="entry name" value="SANT"/>
    <property type="match status" value="1"/>
</dbReference>
<protein>
    <recommendedName>
        <fullName evidence="4">Bromo domain-containing protein</fullName>
    </recommendedName>
</protein>
<dbReference type="PRINTS" id="PR00503">
    <property type="entry name" value="BROMODOMAIN"/>
</dbReference>
<dbReference type="OrthoDB" id="1742084at2759"/>
<feature type="compositionally biased region" description="Low complexity" evidence="3">
    <location>
        <begin position="512"/>
        <end position="522"/>
    </location>
</feature>
<name>A0A168RTJ5_ABSGL</name>
<dbReference type="PROSITE" id="PS50014">
    <property type="entry name" value="BROMODOMAIN_2"/>
    <property type="match status" value="1"/>
</dbReference>
<evidence type="ECO:0000256" key="2">
    <source>
        <dbReference type="PROSITE-ProRule" id="PRU00035"/>
    </source>
</evidence>
<feature type="compositionally biased region" description="Polar residues" evidence="3">
    <location>
        <begin position="363"/>
        <end position="373"/>
    </location>
</feature>
<feature type="compositionally biased region" description="Basic and acidic residues" evidence="3">
    <location>
        <begin position="323"/>
        <end position="335"/>
    </location>
</feature>
<dbReference type="OMA" id="FGTRECE"/>
<feature type="region of interest" description="Disordered" evidence="3">
    <location>
        <begin position="386"/>
        <end position="577"/>
    </location>
</feature>
<dbReference type="InterPro" id="IPR036427">
    <property type="entry name" value="Bromodomain-like_sf"/>
</dbReference>
<dbReference type="Pfam" id="PF00439">
    <property type="entry name" value="Bromodomain"/>
    <property type="match status" value="1"/>
</dbReference>
<dbReference type="SMART" id="SM00297">
    <property type="entry name" value="BROMO"/>
    <property type="match status" value="1"/>
</dbReference>
<feature type="domain" description="Bromo" evidence="4">
    <location>
        <begin position="593"/>
        <end position="663"/>
    </location>
</feature>
<sequence>MSAIMEWTVLERLLLAQAVHKYGEDDWTQVARTLKQHPLLQGQARLEPFNQKNCSLQYYLMIEDMDNESRRQHNTAVTQDIPKVVKLARQLYFQRIDELKKAIKEDEDRFMVILSEIDDIKSGGMDQKLASDQQYSGAETIKSETVQHSVDDTVITPADDDAAFSQATKTSTTPGTQSTTEQPTAIRKPQVITHRPQSPVHQHAAETTPTPSSNLHEMDTNTFQQSASTIDQSSNISSTVTLAPLQEKPSTDLMEESSLAPVKVEETAPNNKDLDMAYDRNMNVKGTEAMAMAATTTTIPTTIPTTIAPMPITTEEPPTIEVSSKRPSEDTHLTMDQHQSPIEASSFKRPRLDQSPTVHHHSTSPFDYQTTGTSDAATLGEITTADSNNEVTPMVGPAPPQLEESFSFSPQPCIPQTSSSSSSTIPPQSATIPSPPPVLIPTEPQPTPERSYLEQQYQQSGPEPSHKWILQAPPPPPPLKIASGEPSPMPEINPVKPIPEATDLSNESAPITTTATVSSSTTFDQGEDDKSWATHLMGDDGDSITESDSNTATPTTTTPTPEKRRSSSIGVLKDDQRQKSWQKHISLLWRDIANHKNGTMFMNPIKEAQAPLYYDVVKRPLDLKSIRNRIKDGTIRTTIEFERDVVLMLTNSLMYNKEGTEIYQMAWEMLQDVTEQIKIFKAAYGDSAAHTRSPSVFGGNKDLHKTQASEFEHVG</sequence>
<feature type="compositionally biased region" description="Low complexity" evidence="3">
    <location>
        <begin position="165"/>
        <end position="184"/>
    </location>
</feature>
<evidence type="ECO:0000313" key="6">
    <source>
        <dbReference type="Proteomes" id="UP000078561"/>
    </source>
</evidence>
<accession>A0A168RTJ5</accession>
<proteinExistence type="predicted"/>
<feature type="compositionally biased region" description="Polar residues" evidence="3">
    <location>
        <begin position="195"/>
        <end position="218"/>
    </location>
</feature>
<dbReference type="Gene3D" id="1.20.920.10">
    <property type="entry name" value="Bromodomain-like"/>
    <property type="match status" value="1"/>
</dbReference>
<feature type="compositionally biased region" description="Polar residues" evidence="3">
    <location>
        <begin position="453"/>
        <end position="462"/>
    </location>
</feature>
<organism evidence="5">
    <name type="scientific">Absidia glauca</name>
    <name type="common">Pin mould</name>
    <dbReference type="NCBI Taxonomy" id="4829"/>
    <lineage>
        <taxon>Eukaryota</taxon>
        <taxon>Fungi</taxon>
        <taxon>Fungi incertae sedis</taxon>
        <taxon>Mucoromycota</taxon>
        <taxon>Mucoromycotina</taxon>
        <taxon>Mucoromycetes</taxon>
        <taxon>Mucorales</taxon>
        <taxon>Cunninghamellaceae</taxon>
        <taxon>Absidia</taxon>
    </lineage>
</organism>
<dbReference type="Proteomes" id="UP000078561">
    <property type="component" value="Unassembled WGS sequence"/>
</dbReference>
<feature type="region of interest" description="Disordered" evidence="3">
    <location>
        <begin position="303"/>
        <end position="373"/>
    </location>
</feature>
<dbReference type="AlphaFoldDB" id="A0A168RTJ5"/>
<keyword evidence="6" id="KW-1185">Reference proteome</keyword>
<evidence type="ECO:0000256" key="3">
    <source>
        <dbReference type="SAM" id="MobiDB-lite"/>
    </source>
</evidence>
<dbReference type="PANTHER" id="PTHR15398">
    <property type="entry name" value="BROMODOMAIN-CONTAINING PROTEIN 8"/>
    <property type="match status" value="1"/>
</dbReference>
<dbReference type="InterPro" id="IPR001487">
    <property type="entry name" value="Bromodomain"/>
</dbReference>
<dbReference type="GO" id="GO:0006325">
    <property type="term" value="P:chromatin organization"/>
    <property type="evidence" value="ECO:0007669"/>
    <property type="project" value="UniProtKB-ARBA"/>
</dbReference>
<dbReference type="STRING" id="4829.A0A168RTJ5"/>
<evidence type="ECO:0000256" key="1">
    <source>
        <dbReference type="ARBA" id="ARBA00023117"/>
    </source>
</evidence>
<feature type="compositionally biased region" description="Low complexity" evidence="3">
    <location>
        <begin position="551"/>
        <end position="560"/>
    </location>
</feature>
<feature type="compositionally biased region" description="Low complexity" evidence="3">
    <location>
        <begin position="303"/>
        <end position="321"/>
    </location>
</feature>
<feature type="compositionally biased region" description="Pro residues" evidence="3">
    <location>
        <begin position="433"/>
        <end position="447"/>
    </location>
</feature>
<dbReference type="EMBL" id="LT554740">
    <property type="protein sequence ID" value="SAM07375.1"/>
    <property type="molecule type" value="Genomic_DNA"/>
</dbReference>
<evidence type="ECO:0000313" key="5">
    <source>
        <dbReference type="EMBL" id="SAM07375.1"/>
    </source>
</evidence>
<gene>
    <name evidence="5" type="primary">ABSGL_13016.1 scaffold 13554</name>
</gene>
<evidence type="ECO:0000259" key="4">
    <source>
        <dbReference type="PROSITE" id="PS50014"/>
    </source>
</evidence>
<dbReference type="SUPFAM" id="SSF47370">
    <property type="entry name" value="Bromodomain"/>
    <property type="match status" value="1"/>
</dbReference>
<feature type="region of interest" description="Disordered" evidence="3">
    <location>
        <begin position="165"/>
        <end position="218"/>
    </location>
</feature>
<keyword evidence="1 2" id="KW-0103">Bromodomain</keyword>
<dbReference type="GO" id="GO:0035267">
    <property type="term" value="C:NuA4 histone acetyltransferase complex"/>
    <property type="evidence" value="ECO:0007669"/>
    <property type="project" value="TreeGrafter"/>
</dbReference>
<dbReference type="InParanoid" id="A0A168RTJ5"/>
<dbReference type="PANTHER" id="PTHR15398:SF4">
    <property type="entry name" value="BROMODOMAIN-CONTAINING PROTEIN 8 ISOFORM X1"/>
    <property type="match status" value="1"/>
</dbReference>
<dbReference type="InterPro" id="IPR001005">
    <property type="entry name" value="SANT/Myb"/>
</dbReference>
<reference evidence="5" key="1">
    <citation type="submission" date="2016-04" db="EMBL/GenBank/DDBJ databases">
        <authorList>
            <person name="Evans L.H."/>
            <person name="Alamgir A."/>
            <person name="Owens N."/>
            <person name="Weber N.D."/>
            <person name="Virtaneva K."/>
            <person name="Barbian K."/>
            <person name="Babar A."/>
            <person name="Rosenke K."/>
        </authorList>
    </citation>
    <scope>NUCLEOTIDE SEQUENCE [LARGE SCALE GENOMIC DNA]</scope>
    <source>
        <strain evidence="5">CBS 101.48</strain>
    </source>
</reference>